<dbReference type="Pfam" id="PF01793">
    <property type="entry name" value="Glyco_transf_15"/>
    <property type="match status" value="1"/>
</dbReference>
<dbReference type="PANTHER" id="PTHR31121">
    <property type="entry name" value="ALPHA-1,2 MANNOSYLTRANSFERASE KTR1"/>
    <property type="match status" value="1"/>
</dbReference>
<proteinExistence type="inferred from homology"/>
<dbReference type="STRING" id="139420.A0A371CW14"/>
<feature type="transmembrane region" description="Helical" evidence="3">
    <location>
        <begin position="12"/>
        <end position="30"/>
    </location>
</feature>
<keyword evidence="2" id="KW-0808">Transferase</keyword>
<keyword evidence="5" id="KW-1185">Reference proteome</keyword>
<dbReference type="GO" id="GO:0016020">
    <property type="term" value="C:membrane"/>
    <property type="evidence" value="ECO:0007669"/>
    <property type="project" value="InterPro"/>
</dbReference>
<gene>
    <name evidence="4" type="ORF">OH76DRAFT_1421362</name>
</gene>
<dbReference type="AlphaFoldDB" id="A0A371CW14"/>
<dbReference type="GO" id="GO:0000026">
    <property type="term" value="F:alpha-1,2-mannosyltransferase activity"/>
    <property type="evidence" value="ECO:0007669"/>
    <property type="project" value="TreeGrafter"/>
</dbReference>
<evidence type="ECO:0000313" key="5">
    <source>
        <dbReference type="Proteomes" id="UP000256964"/>
    </source>
</evidence>
<keyword evidence="3" id="KW-0812">Transmembrane</keyword>
<reference evidence="4 5" key="1">
    <citation type="journal article" date="2018" name="Biotechnol. Biofuels">
        <title>Integrative visual omics of the white-rot fungus Polyporus brumalis exposes the biotechnological potential of its oxidative enzymes for delignifying raw plant biomass.</title>
        <authorList>
            <person name="Miyauchi S."/>
            <person name="Rancon A."/>
            <person name="Drula E."/>
            <person name="Hage H."/>
            <person name="Chaduli D."/>
            <person name="Favel A."/>
            <person name="Grisel S."/>
            <person name="Henrissat B."/>
            <person name="Herpoel-Gimbert I."/>
            <person name="Ruiz-Duenas F.J."/>
            <person name="Chevret D."/>
            <person name="Hainaut M."/>
            <person name="Lin J."/>
            <person name="Wang M."/>
            <person name="Pangilinan J."/>
            <person name="Lipzen A."/>
            <person name="Lesage-Meessen L."/>
            <person name="Navarro D."/>
            <person name="Riley R."/>
            <person name="Grigoriev I.V."/>
            <person name="Zhou S."/>
            <person name="Raouche S."/>
            <person name="Rosso M.N."/>
        </authorList>
    </citation>
    <scope>NUCLEOTIDE SEQUENCE [LARGE SCALE GENOMIC DNA]</scope>
    <source>
        <strain evidence="4 5">BRFM 1820</strain>
    </source>
</reference>
<dbReference type="InterPro" id="IPR002685">
    <property type="entry name" value="Glyco_trans_15"/>
</dbReference>
<evidence type="ECO:0000256" key="3">
    <source>
        <dbReference type="SAM" id="Phobius"/>
    </source>
</evidence>
<evidence type="ECO:0000313" key="4">
    <source>
        <dbReference type="EMBL" id="RDX44482.1"/>
    </source>
</evidence>
<keyword evidence="3" id="KW-1133">Transmembrane helix</keyword>
<keyword evidence="3" id="KW-0472">Membrane</keyword>
<organism evidence="4 5">
    <name type="scientific">Lentinus brumalis</name>
    <dbReference type="NCBI Taxonomy" id="2498619"/>
    <lineage>
        <taxon>Eukaryota</taxon>
        <taxon>Fungi</taxon>
        <taxon>Dikarya</taxon>
        <taxon>Basidiomycota</taxon>
        <taxon>Agaricomycotina</taxon>
        <taxon>Agaricomycetes</taxon>
        <taxon>Polyporales</taxon>
        <taxon>Polyporaceae</taxon>
        <taxon>Lentinus</taxon>
    </lineage>
</organism>
<evidence type="ECO:0008006" key="6">
    <source>
        <dbReference type="Google" id="ProtNLM"/>
    </source>
</evidence>
<dbReference type="InterPro" id="IPR029044">
    <property type="entry name" value="Nucleotide-diphossugar_trans"/>
</dbReference>
<dbReference type="SUPFAM" id="SSF53448">
    <property type="entry name" value="Nucleotide-diphospho-sugar transferases"/>
    <property type="match status" value="1"/>
</dbReference>
<evidence type="ECO:0000256" key="2">
    <source>
        <dbReference type="ARBA" id="ARBA00022679"/>
    </source>
</evidence>
<dbReference type="Proteomes" id="UP000256964">
    <property type="component" value="Unassembled WGS sequence"/>
</dbReference>
<comment type="similarity">
    <text evidence="1">Belongs to the glycosyltransferase 15 family.</text>
</comment>
<dbReference type="Gene3D" id="3.90.550.10">
    <property type="entry name" value="Spore Coat Polysaccharide Biosynthesis Protein SpsA, Chain A"/>
    <property type="match status" value="1"/>
</dbReference>
<sequence>MAIKLTTTSRYVLLVVVIIIGLHSILSFTHEDYGRATSFKNLASQLTWSSASGEAVPDEYYVLDSDATHPDSLLSRRANATILMLARNSDVDNAVRSARRLEDRFNKKFGYPWLFLNEEPFSEEFKTIRSLSPRGREVDSPSLRRSSYALHTIL</sequence>
<protein>
    <recommendedName>
        <fullName evidence="6">Glycosyltransferase family 15 protein</fullName>
    </recommendedName>
</protein>
<dbReference type="OrthoDB" id="439943at2759"/>
<dbReference type="EMBL" id="KZ857449">
    <property type="protein sequence ID" value="RDX44482.1"/>
    <property type="molecule type" value="Genomic_DNA"/>
</dbReference>
<evidence type="ECO:0000256" key="1">
    <source>
        <dbReference type="ARBA" id="ARBA00007677"/>
    </source>
</evidence>
<accession>A0A371CW14</accession>
<dbReference type="GO" id="GO:0000032">
    <property type="term" value="P:cell wall mannoprotein biosynthetic process"/>
    <property type="evidence" value="ECO:0007669"/>
    <property type="project" value="TreeGrafter"/>
</dbReference>
<dbReference type="PANTHER" id="PTHR31121:SF6">
    <property type="entry name" value="ALPHA-1,2 MANNOSYLTRANSFERASE KTR1"/>
    <property type="match status" value="1"/>
</dbReference>
<name>A0A371CW14_9APHY</name>
<dbReference type="GO" id="GO:0005794">
    <property type="term" value="C:Golgi apparatus"/>
    <property type="evidence" value="ECO:0007669"/>
    <property type="project" value="TreeGrafter"/>
</dbReference>
<dbReference type="GO" id="GO:0006487">
    <property type="term" value="P:protein N-linked glycosylation"/>
    <property type="evidence" value="ECO:0007669"/>
    <property type="project" value="TreeGrafter"/>
</dbReference>